<gene>
    <name evidence="3" type="ORF">NECAME_19611</name>
</gene>
<dbReference type="OrthoDB" id="277802at2759"/>
<dbReference type="InterPro" id="IPR036386">
    <property type="entry name" value="HscB_C_sf"/>
</dbReference>
<dbReference type="Proteomes" id="UP000053676">
    <property type="component" value="Unassembled WGS sequence"/>
</dbReference>
<dbReference type="SUPFAM" id="SSF47144">
    <property type="entry name" value="HSC20 (HSCB), C-terminal oligomerisation domain"/>
    <property type="match status" value="1"/>
</dbReference>
<keyword evidence="4" id="KW-1185">Reference proteome</keyword>
<dbReference type="AlphaFoldDB" id="W2TSB1"/>
<keyword evidence="1" id="KW-0143">Chaperone</keyword>
<dbReference type="Gene3D" id="1.20.1280.20">
    <property type="entry name" value="HscB, C-terminal domain"/>
    <property type="match status" value="1"/>
</dbReference>
<evidence type="ECO:0000313" key="3">
    <source>
        <dbReference type="EMBL" id="ETN84554.1"/>
    </source>
</evidence>
<evidence type="ECO:0000259" key="2">
    <source>
        <dbReference type="Pfam" id="PF07743"/>
    </source>
</evidence>
<evidence type="ECO:0000256" key="1">
    <source>
        <dbReference type="ARBA" id="ARBA00023186"/>
    </source>
</evidence>
<proteinExistence type="predicted"/>
<evidence type="ECO:0000313" key="4">
    <source>
        <dbReference type="Proteomes" id="UP000053676"/>
    </source>
</evidence>
<dbReference type="STRING" id="51031.W2TSB1"/>
<reference evidence="4" key="1">
    <citation type="journal article" date="2014" name="Nat. Genet.">
        <title>Genome of the human hookworm Necator americanus.</title>
        <authorList>
            <person name="Tang Y.T."/>
            <person name="Gao X."/>
            <person name="Rosa B.A."/>
            <person name="Abubucker S."/>
            <person name="Hallsworth-Pepin K."/>
            <person name="Martin J."/>
            <person name="Tyagi R."/>
            <person name="Heizer E."/>
            <person name="Zhang X."/>
            <person name="Bhonagiri-Palsikar V."/>
            <person name="Minx P."/>
            <person name="Warren W.C."/>
            <person name="Wang Q."/>
            <person name="Zhan B."/>
            <person name="Hotez P.J."/>
            <person name="Sternberg P.W."/>
            <person name="Dougall A."/>
            <person name="Gaze S.T."/>
            <person name="Mulvenna J."/>
            <person name="Sotillo J."/>
            <person name="Ranganathan S."/>
            <person name="Rabelo E.M."/>
            <person name="Wilson R.K."/>
            <person name="Felgner P.L."/>
            <person name="Bethony J."/>
            <person name="Hawdon J.M."/>
            <person name="Gasser R.B."/>
            <person name="Loukas A."/>
            <person name="Mitreva M."/>
        </authorList>
    </citation>
    <scope>NUCLEOTIDE SEQUENCE [LARGE SCALE GENOMIC DNA]</scope>
</reference>
<feature type="non-terminal residue" evidence="3">
    <location>
        <position position="54"/>
    </location>
</feature>
<dbReference type="Pfam" id="PF07743">
    <property type="entry name" value="HSCB_C"/>
    <property type="match status" value="1"/>
</dbReference>
<dbReference type="EMBL" id="KI657923">
    <property type="protein sequence ID" value="ETN84554.1"/>
    <property type="molecule type" value="Genomic_DNA"/>
</dbReference>
<dbReference type="InterPro" id="IPR009073">
    <property type="entry name" value="HscB_oligo_C"/>
</dbReference>
<dbReference type="GO" id="GO:0051259">
    <property type="term" value="P:protein complex oligomerization"/>
    <property type="evidence" value="ECO:0007669"/>
    <property type="project" value="InterPro"/>
</dbReference>
<protein>
    <submittedName>
        <fullName evidence="3">HSCB oligomerization domain protein</fullName>
    </submittedName>
</protein>
<sequence>MDSAFLMEMMEWNERVSEMSSKDDLTTEKTTVQEEIDGIMEELGKQFADKNLDG</sequence>
<organism evidence="3 4">
    <name type="scientific">Necator americanus</name>
    <name type="common">Human hookworm</name>
    <dbReference type="NCBI Taxonomy" id="51031"/>
    <lineage>
        <taxon>Eukaryota</taxon>
        <taxon>Metazoa</taxon>
        <taxon>Ecdysozoa</taxon>
        <taxon>Nematoda</taxon>
        <taxon>Chromadorea</taxon>
        <taxon>Rhabditida</taxon>
        <taxon>Rhabditina</taxon>
        <taxon>Rhabditomorpha</taxon>
        <taxon>Strongyloidea</taxon>
        <taxon>Ancylostomatidae</taxon>
        <taxon>Bunostominae</taxon>
        <taxon>Necator</taxon>
    </lineage>
</organism>
<name>W2TSB1_NECAM</name>
<accession>W2TSB1</accession>
<feature type="domain" description="Co-chaperone HscB C-terminal oligomerisation" evidence="2">
    <location>
        <begin position="1"/>
        <end position="53"/>
    </location>
</feature>
<dbReference type="KEGG" id="nai:NECAME_19611"/>